<protein>
    <recommendedName>
        <fullName evidence="3">DUF2147 domain-containing protein</fullName>
    </recommendedName>
</protein>
<reference evidence="1 2" key="1">
    <citation type="submission" date="2023-09" db="EMBL/GenBank/DDBJ databases">
        <authorList>
            <person name="Rey-Velasco X."/>
        </authorList>
    </citation>
    <scope>NUCLEOTIDE SEQUENCE [LARGE SCALE GENOMIC DNA]</scope>
    <source>
        <strain evidence="1 2">P007</strain>
    </source>
</reference>
<accession>A0ABU3BDW0</accession>
<dbReference type="Proteomes" id="UP001250662">
    <property type="component" value="Unassembled WGS sequence"/>
</dbReference>
<organism evidence="1 2">
    <name type="scientific">Croceitalea vernalis</name>
    <dbReference type="NCBI Taxonomy" id="3075599"/>
    <lineage>
        <taxon>Bacteria</taxon>
        <taxon>Pseudomonadati</taxon>
        <taxon>Bacteroidota</taxon>
        <taxon>Flavobacteriia</taxon>
        <taxon>Flavobacteriales</taxon>
        <taxon>Flavobacteriaceae</taxon>
        <taxon>Croceitalea</taxon>
    </lineage>
</organism>
<dbReference type="RefSeq" id="WP_311386804.1">
    <property type="nucleotide sequence ID" value="NZ_JAVRHU010000001.1"/>
</dbReference>
<evidence type="ECO:0000313" key="2">
    <source>
        <dbReference type="Proteomes" id="UP001250662"/>
    </source>
</evidence>
<name>A0ABU3BDW0_9FLAO</name>
<gene>
    <name evidence="1" type="ORF">RM520_02050</name>
</gene>
<dbReference type="EMBL" id="JAVRHU010000001">
    <property type="protein sequence ID" value="MDT0620387.1"/>
    <property type="molecule type" value="Genomic_DNA"/>
</dbReference>
<keyword evidence="2" id="KW-1185">Reference proteome</keyword>
<comment type="caution">
    <text evidence="1">The sequence shown here is derived from an EMBL/GenBank/DDBJ whole genome shotgun (WGS) entry which is preliminary data.</text>
</comment>
<evidence type="ECO:0008006" key="3">
    <source>
        <dbReference type="Google" id="ProtNLM"/>
    </source>
</evidence>
<evidence type="ECO:0000313" key="1">
    <source>
        <dbReference type="EMBL" id="MDT0620387.1"/>
    </source>
</evidence>
<sequence length="121" mass="14064">MKNIATIFFLLFGIITMNAQSLEGLWNTGKENTTVKIKKTGDLFEGLLDSSDNKEAPIGKLLIKDIKKSDDFYEGKIYVVKKKKWYNAKFEPKNNVLIITIYSGWMKKTVEWEKQNKDEHK</sequence>
<proteinExistence type="predicted"/>